<organism evidence="10 11">
    <name type="scientific">Tanacetum coccineum</name>
    <dbReference type="NCBI Taxonomy" id="301880"/>
    <lineage>
        <taxon>Eukaryota</taxon>
        <taxon>Viridiplantae</taxon>
        <taxon>Streptophyta</taxon>
        <taxon>Embryophyta</taxon>
        <taxon>Tracheophyta</taxon>
        <taxon>Spermatophyta</taxon>
        <taxon>Magnoliopsida</taxon>
        <taxon>eudicotyledons</taxon>
        <taxon>Gunneridae</taxon>
        <taxon>Pentapetalae</taxon>
        <taxon>asterids</taxon>
        <taxon>campanulids</taxon>
        <taxon>Asterales</taxon>
        <taxon>Asteraceae</taxon>
        <taxon>Asteroideae</taxon>
        <taxon>Anthemideae</taxon>
        <taxon>Anthemidinae</taxon>
        <taxon>Tanacetum</taxon>
    </lineage>
</organism>
<dbReference type="InterPro" id="IPR027417">
    <property type="entry name" value="P-loop_NTPase"/>
</dbReference>
<dbReference type="InterPro" id="IPR001609">
    <property type="entry name" value="Myosin_head_motor_dom-like"/>
</dbReference>
<dbReference type="PROSITE" id="PS51844">
    <property type="entry name" value="SH3_LIKE"/>
    <property type="match status" value="1"/>
</dbReference>
<dbReference type="SUPFAM" id="SSF52540">
    <property type="entry name" value="P-loop containing nucleoside triphosphate hydrolases"/>
    <property type="match status" value="1"/>
</dbReference>
<accession>A0ABQ5BB55</accession>
<name>A0ABQ5BB55_9ASTR</name>
<dbReference type="Pfam" id="PF00063">
    <property type="entry name" value="Myosin_head"/>
    <property type="match status" value="1"/>
</dbReference>
<evidence type="ECO:0000313" key="11">
    <source>
        <dbReference type="Proteomes" id="UP001151760"/>
    </source>
</evidence>
<keyword evidence="2" id="KW-0067">ATP-binding</keyword>
<evidence type="ECO:0000256" key="1">
    <source>
        <dbReference type="ARBA" id="ARBA00022741"/>
    </source>
</evidence>
<keyword evidence="11" id="KW-1185">Reference proteome</keyword>
<reference evidence="10" key="1">
    <citation type="journal article" date="2022" name="Int. J. Mol. Sci.">
        <title>Draft Genome of Tanacetum Coccineum: Genomic Comparison of Closely Related Tanacetum-Family Plants.</title>
        <authorList>
            <person name="Yamashiro T."/>
            <person name="Shiraishi A."/>
            <person name="Nakayama K."/>
            <person name="Satake H."/>
        </authorList>
    </citation>
    <scope>NUCLEOTIDE SEQUENCE</scope>
</reference>
<dbReference type="InterPro" id="IPR036961">
    <property type="entry name" value="Kinesin_motor_dom_sf"/>
</dbReference>
<keyword evidence="4 7" id="KW-0518">Myosin</keyword>
<dbReference type="PANTHER" id="PTHR13140">
    <property type="entry name" value="MYOSIN"/>
    <property type="match status" value="1"/>
</dbReference>
<dbReference type="InterPro" id="IPR004009">
    <property type="entry name" value="SH3_Myosin"/>
</dbReference>
<keyword evidence="5" id="KW-0505">Motor protein</keyword>
<evidence type="ECO:0000259" key="9">
    <source>
        <dbReference type="PROSITE" id="PS51844"/>
    </source>
</evidence>
<evidence type="ECO:0000256" key="5">
    <source>
        <dbReference type="ARBA" id="ARBA00023175"/>
    </source>
</evidence>
<dbReference type="Gene3D" id="3.40.850.10">
    <property type="entry name" value="Kinesin motor domain"/>
    <property type="match status" value="1"/>
</dbReference>
<dbReference type="EMBL" id="BQNB010013027">
    <property type="protein sequence ID" value="GJT10947.1"/>
    <property type="molecule type" value="Genomic_DNA"/>
</dbReference>
<keyword evidence="1" id="KW-0547">Nucleotide-binding</keyword>
<reference evidence="10" key="2">
    <citation type="submission" date="2022-01" db="EMBL/GenBank/DDBJ databases">
        <authorList>
            <person name="Yamashiro T."/>
            <person name="Shiraishi A."/>
            <person name="Satake H."/>
            <person name="Nakayama K."/>
        </authorList>
    </citation>
    <scope>NUCLEOTIDE SEQUENCE</scope>
</reference>
<dbReference type="PANTHER" id="PTHR13140:SF835">
    <property type="entry name" value="MYOSIN-6-LIKE ISOFORM X1"/>
    <property type="match status" value="1"/>
</dbReference>
<evidence type="ECO:0000256" key="3">
    <source>
        <dbReference type="ARBA" id="ARBA00022860"/>
    </source>
</evidence>
<comment type="caution">
    <text evidence="7">Lacks conserved residue(s) required for the propagation of feature annotation.</text>
</comment>
<gene>
    <name evidence="10" type="ORF">Tco_0857989</name>
</gene>
<protein>
    <submittedName>
        <fullName evidence="10">Myosin-7-like protein isoform X3</fullName>
    </submittedName>
</protein>
<evidence type="ECO:0000256" key="6">
    <source>
        <dbReference type="ARBA" id="ARBA00023203"/>
    </source>
</evidence>
<keyword evidence="6 7" id="KW-0009">Actin-binding</keyword>
<evidence type="ECO:0000259" key="8">
    <source>
        <dbReference type="PROSITE" id="PS51456"/>
    </source>
</evidence>
<dbReference type="Proteomes" id="UP001151760">
    <property type="component" value="Unassembled WGS sequence"/>
</dbReference>
<proteinExistence type="inferred from homology"/>
<sequence>MDPFRGYLVNVKPFLLGYPKKFKHSATWNGNAVSPFVCSENLVKREYSTSASIIVGSQVWVEDPGVAWIDAEVLEINDKEVKVKCSSEKEVVTKVTRVYPKDPEFREGGVDDMTKLAYLHEPGVLRNLKSRFDMNEIYTYTGNILIAVNPFKRIPNIYDKSVMEKYKGVALGELSPHPYAIADMAYRQSFIFLAAYFDLVAKRVIMG</sequence>
<comment type="caution">
    <text evidence="10">The sequence shown here is derived from an EMBL/GenBank/DDBJ whole genome shotgun (WGS) entry which is preliminary data.</text>
</comment>
<evidence type="ECO:0000313" key="10">
    <source>
        <dbReference type="EMBL" id="GJT10947.1"/>
    </source>
</evidence>
<dbReference type="PROSITE" id="PS51456">
    <property type="entry name" value="MYOSIN_MOTOR"/>
    <property type="match status" value="1"/>
</dbReference>
<dbReference type="Pfam" id="PF02736">
    <property type="entry name" value="Myosin_N"/>
    <property type="match status" value="1"/>
</dbReference>
<keyword evidence="3" id="KW-0112">Calmodulin-binding</keyword>
<feature type="domain" description="Myosin motor" evidence="8">
    <location>
        <begin position="108"/>
        <end position="207"/>
    </location>
</feature>
<evidence type="ECO:0000256" key="7">
    <source>
        <dbReference type="PROSITE-ProRule" id="PRU00782"/>
    </source>
</evidence>
<evidence type="ECO:0000256" key="4">
    <source>
        <dbReference type="ARBA" id="ARBA00023123"/>
    </source>
</evidence>
<feature type="domain" description="Myosin N-terminal SH3-like" evidence="9">
    <location>
        <begin position="54"/>
        <end position="103"/>
    </location>
</feature>
<evidence type="ECO:0000256" key="2">
    <source>
        <dbReference type="ARBA" id="ARBA00022840"/>
    </source>
</evidence>
<comment type="similarity">
    <text evidence="7">Belongs to the TRAFAC class myosin-kinesin ATPase superfamily. Myosin family.</text>
</comment>